<keyword evidence="4 9" id="KW-0863">Zinc-finger</keyword>
<evidence type="ECO:0000313" key="15">
    <source>
        <dbReference type="RefSeq" id="XP_020671494.2"/>
    </source>
</evidence>
<dbReference type="PANTHER" id="PTHR23235">
    <property type="entry name" value="KRUEPPEL-LIKE TRANSCRIPTION FACTOR"/>
    <property type="match status" value="1"/>
</dbReference>
<dbReference type="Gene3D" id="3.30.160.60">
    <property type="entry name" value="Classic Zinc Finger"/>
    <property type="match status" value="8"/>
</dbReference>
<dbReference type="InterPro" id="IPR001909">
    <property type="entry name" value="KRAB"/>
</dbReference>
<dbReference type="Gene3D" id="6.10.140.140">
    <property type="match status" value="1"/>
</dbReference>
<dbReference type="Proteomes" id="UP001652642">
    <property type="component" value="Chromosome 2"/>
</dbReference>
<dbReference type="SUPFAM" id="SSF57667">
    <property type="entry name" value="beta-beta-alpha zinc fingers"/>
    <property type="match status" value="4"/>
</dbReference>
<evidence type="ECO:0000259" key="11">
    <source>
        <dbReference type="PROSITE" id="PS50157"/>
    </source>
</evidence>
<keyword evidence="5" id="KW-0862">Zinc</keyword>
<evidence type="ECO:0000256" key="6">
    <source>
        <dbReference type="ARBA" id="ARBA00023015"/>
    </source>
</evidence>
<dbReference type="InterPro" id="IPR036236">
    <property type="entry name" value="Znf_C2H2_sf"/>
</dbReference>
<dbReference type="PROSITE" id="PS50157">
    <property type="entry name" value="ZINC_FINGER_C2H2_2"/>
    <property type="match status" value="8"/>
</dbReference>
<dbReference type="SUPFAM" id="SSF109640">
    <property type="entry name" value="KRAB domain (Kruppel-associated box)"/>
    <property type="match status" value="1"/>
</dbReference>
<dbReference type="PROSITE" id="PS00028">
    <property type="entry name" value="ZINC_FINGER_C2H2_1"/>
    <property type="match status" value="8"/>
</dbReference>
<dbReference type="Gene3D" id="1.10.4020.10">
    <property type="entry name" value="DNA breaking-rejoining enzymes"/>
    <property type="match status" value="1"/>
</dbReference>
<dbReference type="SMART" id="SM00355">
    <property type="entry name" value="ZnF_C2H2"/>
    <property type="match status" value="8"/>
</dbReference>
<feature type="domain" description="C2H2-type" evidence="11">
    <location>
        <begin position="413"/>
        <end position="440"/>
    </location>
</feature>
<dbReference type="GO" id="GO:0000978">
    <property type="term" value="F:RNA polymerase II cis-regulatory region sequence-specific DNA binding"/>
    <property type="evidence" value="ECO:0007669"/>
    <property type="project" value="TreeGrafter"/>
</dbReference>
<organism evidence="14 15">
    <name type="scientific">Pogona vitticeps</name>
    <name type="common">central bearded dragon</name>
    <dbReference type="NCBI Taxonomy" id="103695"/>
    <lineage>
        <taxon>Eukaryota</taxon>
        <taxon>Metazoa</taxon>
        <taxon>Chordata</taxon>
        <taxon>Craniata</taxon>
        <taxon>Vertebrata</taxon>
        <taxon>Euteleostomi</taxon>
        <taxon>Lepidosauria</taxon>
        <taxon>Squamata</taxon>
        <taxon>Bifurcata</taxon>
        <taxon>Unidentata</taxon>
        <taxon>Episquamata</taxon>
        <taxon>Toxicofera</taxon>
        <taxon>Iguania</taxon>
        <taxon>Acrodonta</taxon>
        <taxon>Agamidae</taxon>
        <taxon>Amphibolurinae</taxon>
        <taxon>Pogona</taxon>
    </lineage>
</organism>
<keyword evidence="2" id="KW-0479">Metal-binding</keyword>
<feature type="domain" description="C2H2-type" evidence="11">
    <location>
        <begin position="525"/>
        <end position="552"/>
    </location>
</feature>
<dbReference type="RefSeq" id="XP_020671494.2">
    <property type="nucleotide sequence ID" value="XM_020815835.2"/>
</dbReference>
<dbReference type="GO" id="GO:0005634">
    <property type="term" value="C:nucleus"/>
    <property type="evidence" value="ECO:0007669"/>
    <property type="project" value="UniProtKB-SubCell"/>
</dbReference>
<accession>A0A6J0VL66</accession>
<dbReference type="CDD" id="cd07765">
    <property type="entry name" value="KRAB_A-box"/>
    <property type="match status" value="1"/>
</dbReference>
<dbReference type="InterPro" id="IPR013087">
    <property type="entry name" value="Znf_C2H2_type"/>
</dbReference>
<evidence type="ECO:0000259" key="13">
    <source>
        <dbReference type="PROSITE" id="PS50805"/>
    </source>
</evidence>
<keyword evidence="6" id="KW-0805">Transcription regulation</keyword>
<dbReference type="PANTHER" id="PTHR23235:SF142">
    <property type="entry name" value="ZINC FINGER PROTEIN 384"/>
    <property type="match status" value="1"/>
</dbReference>
<dbReference type="InterPro" id="IPR003309">
    <property type="entry name" value="SCAN_dom"/>
</dbReference>
<feature type="domain" description="C2H2-type" evidence="11">
    <location>
        <begin position="357"/>
        <end position="384"/>
    </location>
</feature>
<reference evidence="14 15" key="1">
    <citation type="submission" date="2025-05" db="UniProtKB">
        <authorList>
            <consortium name="RefSeq"/>
        </authorList>
    </citation>
    <scope>NUCLEOTIDE SEQUENCE [LARGE SCALE GENOMIC DNA]</scope>
</reference>
<dbReference type="KEGG" id="pvt:110091644"/>
<dbReference type="Pfam" id="PF00096">
    <property type="entry name" value="zf-C2H2"/>
    <property type="match status" value="7"/>
</dbReference>
<feature type="domain" description="C2H2-type" evidence="11">
    <location>
        <begin position="441"/>
        <end position="468"/>
    </location>
</feature>
<feature type="domain" description="C2H2-type" evidence="11">
    <location>
        <begin position="329"/>
        <end position="356"/>
    </location>
</feature>
<evidence type="ECO:0000256" key="10">
    <source>
        <dbReference type="SAM" id="MobiDB-lite"/>
    </source>
</evidence>
<evidence type="ECO:0000256" key="9">
    <source>
        <dbReference type="PROSITE-ProRule" id="PRU00042"/>
    </source>
</evidence>
<feature type="domain" description="C2H2-type" evidence="11">
    <location>
        <begin position="497"/>
        <end position="524"/>
    </location>
</feature>
<evidence type="ECO:0000256" key="4">
    <source>
        <dbReference type="ARBA" id="ARBA00022771"/>
    </source>
</evidence>
<feature type="domain" description="SCAN box" evidence="12">
    <location>
        <begin position="46"/>
        <end position="124"/>
    </location>
</feature>
<dbReference type="SUPFAM" id="SSF47353">
    <property type="entry name" value="Retrovirus capsid dimerization domain-like"/>
    <property type="match status" value="1"/>
</dbReference>
<sequence>MEEPDLFAPATRRPVLIESQRGEDWWKEESGQDFLGEEENSPDAQRQHFRWFGYLEATGPREVCTRLYSLCCQWLKPRKHTKAQILDLVILEQFLAILPPEMENWVRECGAETTAQAVALAEGFLLSLAEEKKQEEQQMEDRAEAARDSPKTEKVTLRPTQGLLFRWIVQAREGGAASSGNEIISMPHPKSSSLHDGAGTVAEELLDQDAVVPFEEVAVRFSEEERALMDPGQKALHREVMEENYGMVASLGDGRESSKGSEQRMRETEAKHEWNKSVSSREMDSLEIPNPQEYYRWTKMDQTLVSAENVTKKTSLNIYKAVQAEEKPYKCSECGKSFWWTSHLCSHQRIHTGEKPYKCAICGKSFSMIGNLTQHQVIHTGEKPHKCSTCGKRFCKIGNLTQHQITHMGEKPHECLVCRKSFSNIENLAQHQIIHTGEKPHKCSVCGRSFRHRTHLCSHQRTHTGEKPHKCATCGKSFSMVGNLTQHQIIHTGEKPYQCPTCGKSFSRISNLTQHQIIHTEEKPYKCFMCGKSFNRRTNLTYHQRIHTREKAVDSIIMGSMIQYAEQTHLFLLKEPCSEDK</sequence>
<feature type="domain" description="KRAB" evidence="13">
    <location>
        <begin position="212"/>
        <end position="286"/>
    </location>
</feature>
<evidence type="ECO:0000313" key="14">
    <source>
        <dbReference type="Proteomes" id="UP001652642"/>
    </source>
</evidence>
<dbReference type="Pfam" id="PF02023">
    <property type="entry name" value="SCAN"/>
    <property type="match status" value="1"/>
</dbReference>
<dbReference type="GeneID" id="110091644"/>
<dbReference type="GO" id="GO:0008270">
    <property type="term" value="F:zinc ion binding"/>
    <property type="evidence" value="ECO:0007669"/>
    <property type="project" value="UniProtKB-KW"/>
</dbReference>
<evidence type="ECO:0000256" key="5">
    <source>
        <dbReference type="ARBA" id="ARBA00022833"/>
    </source>
</evidence>
<name>A0A6J0VL66_9SAUR</name>
<dbReference type="PROSITE" id="PS50805">
    <property type="entry name" value="KRAB"/>
    <property type="match status" value="1"/>
</dbReference>
<dbReference type="GO" id="GO:0000981">
    <property type="term" value="F:DNA-binding transcription factor activity, RNA polymerase II-specific"/>
    <property type="evidence" value="ECO:0007669"/>
    <property type="project" value="TreeGrafter"/>
</dbReference>
<protein>
    <submittedName>
        <fullName evidence="15 16">Zinc finger protein 213-like</fullName>
    </submittedName>
</protein>
<dbReference type="AlphaFoldDB" id="A0A6J0VL66"/>
<dbReference type="SMART" id="SM00349">
    <property type="entry name" value="KRAB"/>
    <property type="match status" value="1"/>
</dbReference>
<keyword evidence="7" id="KW-0804">Transcription</keyword>
<evidence type="ECO:0000256" key="7">
    <source>
        <dbReference type="ARBA" id="ARBA00023163"/>
    </source>
</evidence>
<evidence type="ECO:0000313" key="16">
    <source>
        <dbReference type="RefSeq" id="XP_072844471.1"/>
    </source>
</evidence>
<evidence type="ECO:0000259" key="12">
    <source>
        <dbReference type="PROSITE" id="PS50804"/>
    </source>
</evidence>
<feature type="compositionally biased region" description="Basic and acidic residues" evidence="10">
    <location>
        <begin position="253"/>
        <end position="283"/>
    </location>
</feature>
<keyword evidence="14" id="KW-1185">Reference proteome</keyword>
<feature type="region of interest" description="Disordered" evidence="10">
    <location>
        <begin position="132"/>
        <end position="153"/>
    </location>
</feature>
<feature type="region of interest" description="Disordered" evidence="10">
    <location>
        <begin position="250"/>
        <end position="283"/>
    </location>
</feature>
<dbReference type="PROSITE" id="PS50804">
    <property type="entry name" value="SCAN_BOX"/>
    <property type="match status" value="1"/>
</dbReference>
<dbReference type="Pfam" id="PF01352">
    <property type="entry name" value="KRAB"/>
    <property type="match status" value="1"/>
</dbReference>
<evidence type="ECO:0000256" key="3">
    <source>
        <dbReference type="ARBA" id="ARBA00022737"/>
    </source>
</evidence>
<keyword evidence="1" id="KW-0597">Phosphoprotein</keyword>
<keyword evidence="8" id="KW-0539">Nucleus</keyword>
<keyword evidence="3" id="KW-0677">Repeat</keyword>
<dbReference type="CDD" id="cd07936">
    <property type="entry name" value="SCAN"/>
    <property type="match status" value="1"/>
</dbReference>
<dbReference type="SMART" id="SM00431">
    <property type="entry name" value="SCAN"/>
    <property type="match status" value="1"/>
</dbReference>
<dbReference type="RefSeq" id="XP_072844471.1">
    <property type="nucleotide sequence ID" value="XM_072988370.1"/>
</dbReference>
<dbReference type="OrthoDB" id="9002959at2759"/>
<feature type="domain" description="C2H2-type" evidence="11">
    <location>
        <begin position="469"/>
        <end position="496"/>
    </location>
</feature>
<feature type="domain" description="C2H2-type" evidence="11">
    <location>
        <begin position="385"/>
        <end position="412"/>
    </location>
</feature>
<dbReference type="InParanoid" id="A0A6J0VL66"/>
<evidence type="ECO:0000256" key="1">
    <source>
        <dbReference type="ARBA" id="ARBA00022553"/>
    </source>
</evidence>
<proteinExistence type="predicted"/>
<gene>
    <name evidence="15 16" type="primary">LOC110091644</name>
</gene>
<evidence type="ECO:0000256" key="8">
    <source>
        <dbReference type="ARBA" id="ARBA00023242"/>
    </source>
</evidence>
<dbReference type="InterPro" id="IPR038269">
    <property type="entry name" value="SCAN_sf"/>
</dbReference>
<dbReference type="InterPro" id="IPR036051">
    <property type="entry name" value="KRAB_dom_sf"/>
</dbReference>
<evidence type="ECO:0000256" key="2">
    <source>
        <dbReference type="ARBA" id="ARBA00022723"/>
    </source>
</evidence>